<accession>A0A118K6U2</accession>
<dbReference type="EMBL" id="LEKV01000804">
    <property type="protein sequence ID" value="KVI11208.1"/>
    <property type="molecule type" value="Genomic_DNA"/>
</dbReference>
<dbReference type="SUPFAM" id="SSF117281">
    <property type="entry name" value="Kelch motif"/>
    <property type="match status" value="1"/>
</dbReference>
<dbReference type="PANTHER" id="PTHR46034:SF7">
    <property type="entry name" value="INFLUENZA VIRUS NS1A-BINDING PROTEIN"/>
    <property type="match status" value="1"/>
</dbReference>
<comment type="caution">
    <text evidence="1">The sequence shown here is derived from an EMBL/GenBank/DDBJ whole genome shotgun (WGS) entry which is preliminary data.</text>
</comment>
<dbReference type="GO" id="GO:0034976">
    <property type="term" value="P:response to endoplasmic reticulum stress"/>
    <property type="evidence" value="ECO:0007669"/>
    <property type="project" value="InterPro"/>
</dbReference>
<proteinExistence type="predicted"/>
<feature type="non-terminal residue" evidence="1">
    <location>
        <position position="1"/>
    </location>
</feature>
<evidence type="ECO:0000313" key="2">
    <source>
        <dbReference type="Proteomes" id="UP000243975"/>
    </source>
</evidence>
<protein>
    <submittedName>
        <fullName evidence="1">Kelch-type beta propeller</fullName>
    </submittedName>
</protein>
<name>A0A118K6U2_CYNCS</name>
<gene>
    <name evidence="1" type="ORF">Ccrd_010390</name>
</gene>
<dbReference type="InterPro" id="IPR044832">
    <property type="entry name" value="NRP-like"/>
</dbReference>
<dbReference type="Gramene" id="KVI11208">
    <property type="protein sequence ID" value="KVI11208"/>
    <property type="gene ID" value="Ccrd_010390"/>
</dbReference>
<dbReference type="InterPro" id="IPR015915">
    <property type="entry name" value="Kelch-typ_b-propeller"/>
</dbReference>
<feature type="non-terminal residue" evidence="1">
    <location>
        <position position="111"/>
    </location>
</feature>
<keyword evidence="2" id="KW-1185">Reference proteome</keyword>
<sequence>FEDIEGREISLDGLADELIFLVGGYNGISWLPSLDCYSAPQILTKALEPMNTERCYATASRLHGEIFVFGGGTIVANQWKTCPLLNWKNGGLAGATVNNKIYAIDGINGVE</sequence>
<reference evidence="1 2" key="1">
    <citation type="journal article" date="2016" name="Sci. Rep.">
        <title>The genome sequence of the outbreeding globe artichoke constructed de novo incorporating a phase-aware low-pass sequencing strategy of F1 progeny.</title>
        <authorList>
            <person name="Scaglione D."/>
            <person name="Reyes-Chin-Wo S."/>
            <person name="Acquadro A."/>
            <person name="Froenicke L."/>
            <person name="Portis E."/>
            <person name="Beitel C."/>
            <person name="Tirone M."/>
            <person name="Mauro R."/>
            <person name="Lo Monaco A."/>
            <person name="Mauromicale G."/>
            <person name="Faccioli P."/>
            <person name="Cattivelli L."/>
            <person name="Rieseberg L."/>
            <person name="Michelmore R."/>
            <person name="Lanteri S."/>
        </authorList>
    </citation>
    <scope>NUCLEOTIDE SEQUENCE [LARGE SCALE GENOMIC DNA]</scope>
    <source>
        <strain evidence="1">2C</strain>
    </source>
</reference>
<organism evidence="1 2">
    <name type="scientific">Cynara cardunculus var. scolymus</name>
    <name type="common">Globe artichoke</name>
    <name type="synonym">Cynara scolymus</name>
    <dbReference type="NCBI Taxonomy" id="59895"/>
    <lineage>
        <taxon>Eukaryota</taxon>
        <taxon>Viridiplantae</taxon>
        <taxon>Streptophyta</taxon>
        <taxon>Embryophyta</taxon>
        <taxon>Tracheophyta</taxon>
        <taxon>Spermatophyta</taxon>
        <taxon>Magnoliopsida</taxon>
        <taxon>eudicotyledons</taxon>
        <taxon>Gunneridae</taxon>
        <taxon>Pentapetalae</taxon>
        <taxon>asterids</taxon>
        <taxon>campanulids</taxon>
        <taxon>Asterales</taxon>
        <taxon>Asteraceae</taxon>
        <taxon>Carduoideae</taxon>
        <taxon>Cardueae</taxon>
        <taxon>Carduinae</taxon>
        <taxon>Cynara</taxon>
    </lineage>
</organism>
<dbReference type="Proteomes" id="UP000243975">
    <property type="component" value="Unassembled WGS sequence"/>
</dbReference>
<dbReference type="OMA" id="TIVANQW"/>
<evidence type="ECO:0000313" key="1">
    <source>
        <dbReference type="EMBL" id="KVI11208.1"/>
    </source>
</evidence>
<dbReference type="PANTHER" id="PTHR46034">
    <property type="match status" value="1"/>
</dbReference>
<dbReference type="Gene3D" id="2.120.10.80">
    <property type="entry name" value="Kelch-type beta propeller"/>
    <property type="match status" value="1"/>
</dbReference>
<dbReference type="AlphaFoldDB" id="A0A118K6U2"/>